<reference evidence="2 3" key="1">
    <citation type="journal article" date="2016" name="Nat. Commun.">
        <title>Thousands of microbial genomes shed light on interconnected biogeochemical processes in an aquifer system.</title>
        <authorList>
            <person name="Anantharaman K."/>
            <person name="Brown C.T."/>
            <person name="Hug L.A."/>
            <person name="Sharon I."/>
            <person name="Castelle C.J."/>
            <person name="Probst A.J."/>
            <person name="Thomas B.C."/>
            <person name="Singh A."/>
            <person name="Wilkins M.J."/>
            <person name="Karaoz U."/>
            <person name="Brodie E.L."/>
            <person name="Williams K.H."/>
            <person name="Hubbard S.S."/>
            <person name="Banfield J.F."/>
        </authorList>
    </citation>
    <scope>NUCLEOTIDE SEQUENCE [LARGE SCALE GENOMIC DNA]</scope>
</reference>
<evidence type="ECO:0000313" key="2">
    <source>
        <dbReference type="EMBL" id="OGM92387.1"/>
    </source>
</evidence>
<dbReference type="AlphaFoldDB" id="A0A1F8DUS7"/>
<keyword evidence="1" id="KW-0472">Membrane</keyword>
<comment type="caution">
    <text evidence="2">The sequence shown here is derived from an EMBL/GenBank/DDBJ whole genome shotgun (WGS) entry which is preliminary data.</text>
</comment>
<keyword evidence="1" id="KW-1133">Transmembrane helix</keyword>
<keyword evidence="1" id="KW-0812">Transmembrane</keyword>
<feature type="transmembrane region" description="Helical" evidence="1">
    <location>
        <begin position="12"/>
        <end position="33"/>
    </location>
</feature>
<accession>A0A1F8DUS7</accession>
<protein>
    <submittedName>
        <fullName evidence="2">Uncharacterized protein</fullName>
    </submittedName>
</protein>
<evidence type="ECO:0000313" key="3">
    <source>
        <dbReference type="Proteomes" id="UP000177029"/>
    </source>
</evidence>
<gene>
    <name evidence="2" type="ORF">A2755_01310</name>
</gene>
<organism evidence="2 3">
    <name type="scientific">Candidatus Wolfebacteria bacterium RIFCSPHIGHO2_01_FULL_48_22</name>
    <dbReference type="NCBI Taxonomy" id="1802555"/>
    <lineage>
        <taxon>Bacteria</taxon>
        <taxon>Candidatus Wolfeibacteriota</taxon>
    </lineage>
</organism>
<dbReference type="EMBL" id="MGIP01000002">
    <property type="protein sequence ID" value="OGM92387.1"/>
    <property type="molecule type" value="Genomic_DNA"/>
</dbReference>
<dbReference type="Proteomes" id="UP000177029">
    <property type="component" value="Unassembled WGS sequence"/>
</dbReference>
<name>A0A1F8DUS7_9BACT</name>
<evidence type="ECO:0000256" key="1">
    <source>
        <dbReference type="SAM" id="Phobius"/>
    </source>
</evidence>
<proteinExistence type="predicted"/>
<sequence length="250" mass="28488">MGNPIVSFGTVLYAYTVIQVFLILSVWMLYSIFRKKRTLPLHREHEVLLKLEKAGLDENLSQKIIESKENKLAKLMIASVSNGVGLVTHIVTNAFDVSWFKKMTVWKSGSKGTYLELTEADITIRDFRSLVLSRIRKVPPFSGSVMTVTLKTHMTDHDIFKELGERIIYLLDEGVAIIRGIIDENAVPPDGEWTLIYIQLDKEDEKSVTPIEIYRNGDLHGLRLYVLKIGDRHPDALWHIGCRVLVRVDG</sequence>